<dbReference type="EMBL" id="JARKNE010000001">
    <property type="protein sequence ID" value="KAK5846213.1"/>
    <property type="molecule type" value="Genomic_DNA"/>
</dbReference>
<organism evidence="1 2">
    <name type="scientific">Gossypium arboreum</name>
    <name type="common">Tree cotton</name>
    <name type="synonym">Gossypium nanking</name>
    <dbReference type="NCBI Taxonomy" id="29729"/>
    <lineage>
        <taxon>Eukaryota</taxon>
        <taxon>Viridiplantae</taxon>
        <taxon>Streptophyta</taxon>
        <taxon>Embryophyta</taxon>
        <taxon>Tracheophyta</taxon>
        <taxon>Spermatophyta</taxon>
        <taxon>Magnoliopsida</taxon>
        <taxon>eudicotyledons</taxon>
        <taxon>Gunneridae</taxon>
        <taxon>Pentapetalae</taxon>
        <taxon>rosids</taxon>
        <taxon>malvids</taxon>
        <taxon>Malvales</taxon>
        <taxon>Malvaceae</taxon>
        <taxon>Malvoideae</taxon>
        <taxon>Gossypium</taxon>
    </lineage>
</organism>
<accession>A0ABR0R4S5</accession>
<name>A0ABR0R4S5_GOSAR</name>
<evidence type="ECO:0000313" key="1">
    <source>
        <dbReference type="EMBL" id="KAK5846213.1"/>
    </source>
</evidence>
<reference evidence="1 2" key="1">
    <citation type="submission" date="2023-03" db="EMBL/GenBank/DDBJ databases">
        <title>WGS of Gossypium arboreum.</title>
        <authorList>
            <person name="Yu D."/>
        </authorList>
    </citation>
    <scope>NUCLEOTIDE SEQUENCE [LARGE SCALE GENOMIC DNA]</scope>
    <source>
        <tissue evidence="1">Leaf</tissue>
    </source>
</reference>
<dbReference type="Proteomes" id="UP001358586">
    <property type="component" value="Chromosome 1"/>
</dbReference>
<evidence type="ECO:0000313" key="2">
    <source>
        <dbReference type="Proteomes" id="UP001358586"/>
    </source>
</evidence>
<dbReference type="Pfam" id="PF14223">
    <property type="entry name" value="Retrotran_gag_2"/>
    <property type="match status" value="1"/>
</dbReference>
<protein>
    <recommendedName>
        <fullName evidence="3">DUF4219 domain-containing protein</fullName>
    </recommendedName>
</protein>
<dbReference type="PANTHER" id="PTHR35317">
    <property type="entry name" value="OS04G0629600 PROTEIN"/>
    <property type="match status" value="1"/>
</dbReference>
<sequence>MIRQQRRRGCNFGKGSVALCRSLALPYFGSLTSLGFGVDPHQRQMLFFDESARGKPGPGGCGGVLRNSSGDILALGTHYHVWAVKMIVYLRSLGLWKVVETDEDPPALRQNPTIAQLKAYDEEILKKDKALTCIHSGLVDHIFTSIMDLETPKAIWN</sequence>
<comment type="caution">
    <text evidence="1">The sequence shown here is derived from an EMBL/GenBank/DDBJ whole genome shotgun (WGS) entry which is preliminary data.</text>
</comment>
<proteinExistence type="predicted"/>
<evidence type="ECO:0008006" key="3">
    <source>
        <dbReference type="Google" id="ProtNLM"/>
    </source>
</evidence>
<keyword evidence="2" id="KW-1185">Reference proteome</keyword>
<gene>
    <name evidence="1" type="ORF">PVK06_002489</name>
</gene>
<dbReference type="PANTHER" id="PTHR35317:SF31">
    <property type="entry name" value="DUF4219 DOMAIN-CONTAINING PROTEIN"/>
    <property type="match status" value="1"/>
</dbReference>